<dbReference type="Pfam" id="PF03972">
    <property type="entry name" value="MmgE_PrpD_N"/>
    <property type="match status" value="1"/>
</dbReference>
<dbReference type="Proteomes" id="UP000295294">
    <property type="component" value="Plasmid unnamed4"/>
</dbReference>
<dbReference type="GO" id="GO:0016829">
    <property type="term" value="F:lyase activity"/>
    <property type="evidence" value="ECO:0007669"/>
    <property type="project" value="InterPro"/>
</dbReference>
<dbReference type="OrthoDB" id="9797528at2"/>
<dbReference type="PANTHER" id="PTHR16943:SF8">
    <property type="entry name" value="2-METHYLCITRATE DEHYDRATASE"/>
    <property type="match status" value="1"/>
</dbReference>
<dbReference type="InterPro" id="IPR042188">
    <property type="entry name" value="MmgE/PrpD_sf_2"/>
</dbReference>
<protein>
    <submittedName>
        <fullName evidence="4">MmgE/PrpD family protein</fullName>
    </submittedName>
</protein>
<organism evidence="4 5">
    <name type="scientific">Cupriavidus oxalaticus</name>
    <dbReference type="NCBI Taxonomy" id="96344"/>
    <lineage>
        <taxon>Bacteria</taxon>
        <taxon>Pseudomonadati</taxon>
        <taxon>Pseudomonadota</taxon>
        <taxon>Betaproteobacteria</taxon>
        <taxon>Burkholderiales</taxon>
        <taxon>Burkholderiaceae</taxon>
        <taxon>Cupriavidus</taxon>
    </lineage>
</organism>
<dbReference type="PANTHER" id="PTHR16943">
    <property type="entry name" value="2-METHYLCITRATE DEHYDRATASE-RELATED"/>
    <property type="match status" value="1"/>
</dbReference>
<reference evidence="4 5" key="1">
    <citation type="submission" date="2019-03" db="EMBL/GenBank/DDBJ databases">
        <title>Efficiently degradation of phenoxyalkanoic acid herbicides by Cupriavidus oxalaticus strain X32.</title>
        <authorList>
            <person name="Sheng X."/>
        </authorList>
    </citation>
    <scope>NUCLEOTIDE SEQUENCE [LARGE SCALE GENOMIC DNA]</scope>
    <source>
        <strain evidence="4 5">X32</strain>
        <plasmid evidence="4 5">unnamed4</plasmid>
    </source>
</reference>
<name>A0A4P7LJ57_9BURK</name>
<geneLocation type="plasmid" evidence="4">
    <name>unnamed4</name>
</geneLocation>
<evidence type="ECO:0000256" key="1">
    <source>
        <dbReference type="ARBA" id="ARBA00006174"/>
    </source>
</evidence>
<dbReference type="InterPro" id="IPR042183">
    <property type="entry name" value="MmgE/PrpD_sf_1"/>
</dbReference>
<accession>A0A4P7LJ57</accession>
<dbReference type="Pfam" id="PF19305">
    <property type="entry name" value="MmgE_PrpD_C"/>
    <property type="match status" value="1"/>
</dbReference>
<evidence type="ECO:0000259" key="2">
    <source>
        <dbReference type="Pfam" id="PF03972"/>
    </source>
</evidence>
<dbReference type="KEGG" id="cox:E0W60_35075"/>
<evidence type="ECO:0000259" key="3">
    <source>
        <dbReference type="Pfam" id="PF19305"/>
    </source>
</evidence>
<keyword evidence="4" id="KW-0614">Plasmid</keyword>
<sequence length="454" mass="47411">MTQNLSIPSGITARAASFTVERTLRFPPEALALARLSIYDCLSVASAGAQEPVSRAVRELVRTEAGAPQASAFGLAQRVPARAAALLNGAVAHALDYDDTHFDFVGHPSVTVLPAALAVAEQQQACGKALLESFLIGVEITCRVGAWLGRSHYNAGFHQTATSGAFGATAVAARLLNLDGERASHAFGVAATRASGLKCQFGTMAKPFHAGMAASTGVEAANLAALGFVSRTDALTCVGGFADTHSGRQDATEDAFAGLPDTFHFARIQHKFHACCHGTHPALEALTAVRHKHLLQPDDIARIMLTVAPQWLSVCCIAQPATGLEAKFSLALTAAMTLAGLNTAALASFSDANCRNPTLVNLARRVEIIADPSMADTACHGAVVTKSGATLTAAVDVNRPLPYAIRAAKLRSKAKALLGAQRAEALWELIDTLEAQEAPVLYPRLHAWMAGGAA</sequence>
<feature type="domain" description="MmgE/PrpD C-terminal" evidence="3">
    <location>
        <begin position="273"/>
        <end position="432"/>
    </location>
</feature>
<dbReference type="EMBL" id="CP038639">
    <property type="protein sequence ID" value="QBY56264.1"/>
    <property type="molecule type" value="Genomic_DNA"/>
</dbReference>
<dbReference type="RefSeq" id="WP_135707426.1">
    <property type="nucleotide sequence ID" value="NZ_CP038639.1"/>
</dbReference>
<dbReference type="SUPFAM" id="SSF103378">
    <property type="entry name" value="2-methylcitrate dehydratase PrpD"/>
    <property type="match status" value="1"/>
</dbReference>
<gene>
    <name evidence="4" type="ORF">E0W60_35075</name>
</gene>
<evidence type="ECO:0000313" key="4">
    <source>
        <dbReference type="EMBL" id="QBY56264.1"/>
    </source>
</evidence>
<dbReference type="InterPro" id="IPR045336">
    <property type="entry name" value="MmgE_PrpD_N"/>
</dbReference>
<dbReference type="Gene3D" id="1.10.4100.10">
    <property type="entry name" value="2-methylcitrate dehydratase PrpD"/>
    <property type="match status" value="1"/>
</dbReference>
<evidence type="ECO:0000313" key="5">
    <source>
        <dbReference type="Proteomes" id="UP000295294"/>
    </source>
</evidence>
<dbReference type="Gene3D" id="3.30.1330.120">
    <property type="entry name" value="2-methylcitrate dehydratase PrpD"/>
    <property type="match status" value="1"/>
</dbReference>
<dbReference type="InterPro" id="IPR005656">
    <property type="entry name" value="MmgE_PrpD"/>
</dbReference>
<dbReference type="InterPro" id="IPR045337">
    <property type="entry name" value="MmgE_PrpD_C"/>
</dbReference>
<proteinExistence type="inferred from homology"/>
<feature type="domain" description="MmgE/PrpD N-terminal" evidence="2">
    <location>
        <begin position="25"/>
        <end position="252"/>
    </location>
</feature>
<dbReference type="AlphaFoldDB" id="A0A4P7LJ57"/>
<dbReference type="InterPro" id="IPR036148">
    <property type="entry name" value="MmgE/PrpD_sf"/>
</dbReference>
<comment type="similarity">
    <text evidence="1">Belongs to the PrpD family.</text>
</comment>